<dbReference type="Proteomes" id="UP001169006">
    <property type="component" value="Unassembled WGS sequence"/>
</dbReference>
<accession>A0ABT8SYC6</accession>
<sequence length="323" mass="34285">MDLQDIAAQLSAHPSIRGKLDIAASTRALALTASTSGSPGDDAAAIARPEGGWDLFAGEGFMPQFVQDDPWFAGWCGVMVNLSDIAAMGGRATALLDAIWAPDAASGDPLLKGLRDAAQAYGVPIVGGHTNLRSAELNLAVSVTGRASRLISSFAAQPGDALIAVVDHRGEYRPRFDNWCAALEAPHDRLRGDYELLPLLAERGLVDAGKDISQGGIVGTALMLAECSRCGFDIDLTAIPLPPGVEMVRWLRTFPSYGFLLSVRQDKASDVCAAFAERDISATVIGKAHVRPEIALVLEKDRAIFWDYAASPYLSLSKETAHA</sequence>
<gene>
    <name evidence="4" type="ORF">Q2T52_15210</name>
</gene>
<organism evidence="4 5">
    <name type="scientific">Rhizobium oryzicola</name>
    <dbReference type="NCBI Taxonomy" id="1232668"/>
    <lineage>
        <taxon>Bacteria</taxon>
        <taxon>Pseudomonadati</taxon>
        <taxon>Pseudomonadota</taxon>
        <taxon>Alphaproteobacteria</taxon>
        <taxon>Hyphomicrobiales</taxon>
        <taxon>Rhizobiaceae</taxon>
        <taxon>Rhizobium/Agrobacterium group</taxon>
        <taxon>Rhizobium</taxon>
    </lineage>
</organism>
<dbReference type="Pfam" id="PF00586">
    <property type="entry name" value="AIRS"/>
    <property type="match status" value="1"/>
</dbReference>
<dbReference type="RefSeq" id="WP_302077625.1">
    <property type="nucleotide sequence ID" value="NZ_JAUKWQ010000004.1"/>
</dbReference>
<dbReference type="Pfam" id="PF02769">
    <property type="entry name" value="AIRS_C"/>
    <property type="match status" value="1"/>
</dbReference>
<keyword evidence="5" id="KW-1185">Reference proteome</keyword>
<feature type="domain" description="PurM-like C-terminal" evidence="3">
    <location>
        <begin position="195"/>
        <end position="297"/>
    </location>
</feature>
<dbReference type="InterPro" id="IPR036676">
    <property type="entry name" value="PurM-like_C_sf"/>
</dbReference>
<dbReference type="InterPro" id="IPR036921">
    <property type="entry name" value="PurM-like_N_sf"/>
</dbReference>
<protein>
    <submittedName>
        <fullName evidence="4">Sll0787 family AIR synthase-like protein</fullName>
    </submittedName>
</protein>
<keyword evidence="1" id="KW-0784">Thiamine biosynthesis</keyword>
<evidence type="ECO:0000259" key="2">
    <source>
        <dbReference type="Pfam" id="PF00586"/>
    </source>
</evidence>
<name>A0ABT8SYC6_9HYPH</name>
<dbReference type="InterPro" id="IPR010918">
    <property type="entry name" value="PurM-like_C_dom"/>
</dbReference>
<evidence type="ECO:0000259" key="3">
    <source>
        <dbReference type="Pfam" id="PF02769"/>
    </source>
</evidence>
<comment type="caution">
    <text evidence="4">The sequence shown here is derived from an EMBL/GenBank/DDBJ whole genome shotgun (WGS) entry which is preliminary data.</text>
</comment>
<dbReference type="InterPro" id="IPR011413">
    <property type="entry name" value="UCP036540_AIR"/>
</dbReference>
<dbReference type="PANTHER" id="PTHR30270:SF0">
    <property type="entry name" value="THIAMINE-MONOPHOSPHATE KINASE"/>
    <property type="match status" value="1"/>
</dbReference>
<dbReference type="PIRSF" id="PIRSF036540">
    <property type="entry name" value="UCP036540_AIR"/>
    <property type="match status" value="1"/>
</dbReference>
<evidence type="ECO:0000313" key="4">
    <source>
        <dbReference type="EMBL" id="MDO1583437.1"/>
    </source>
</evidence>
<proteinExistence type="predicted"/>
<reference evidence="4" key="1">
    <citation type="journal article" date="2015" name="Int. J. Syst. Evol. Microbiol.">
        <title>Rhizobium oryzicola sp. nov., potential plant-growth-promoting endophytic bacteria isolated from rice roots.</title>
        <authorList>
            <person name="Zhang X.X."/>
            <person name="Gao J.S."/>
            <person name="Cao Y.H."/>
            <person name="Sheirdil R.A."/>
            <person name="Wang X.C."/>
            <person name="Zhang L."/>
        </authorList>
    </citation>
    <scope>NUCLEOTIDE SEQUENCE</scope>
    <source>
        <strain evidence="4">05753</strain>
    </source>
</reference>
<dbReference type="InterPro" id="IPR016188">
    <property type="entry name" value="PurM-like_N"/>
</dbReference>
<dbReference type="SUPFAM" id="SSF56042">
    <property type="entry name" value="PurM C-terminal domain-like"/>
    <property type="match status" value="1"/>
</dbReference>
<dbReference type="NCBIfam" id="TIGR04049">
    <property type="entry name" value="AIR_rel_sll0787"/>
    <property type="match status" value="1"/>
</dbReference>
<feature type="domain" description="PurM-like N-terminal" evidence="2">
    <location>
        <begin position="40"/>
        <end position="146"/>
    </location>
</feature>
<dbReference type="InterPro" id="IPR024030">
    <property type="entry name" value="AIR_synthase-rel_sll0787"/>
</dbReference>
<dbReference type="PANTHER" id="PTHR30270">
    <property type="entry name" value="THIAMINE-MONOPHOSPHATE KINASE"/>
    <property type="match status" value="1"/>
</dbReference>
<dbReference type="EMBL" id="JAUKWQ010000004">
    <property type="protein sequence ID" value="MDO1583437.1"/>
    <property type="molecule type" value="Genomic_DNA"/>
</dbReference>
<evidence type="ECO:0000256" key="1">
    <source>
        <dbReference type="ARBA" id="ARBA00022977"/>
    </source>
</evidence>
<dbReference type="CDD" id="cd02192">
    <property type="entry name" value="PurM-like3"/>
    <property type="match status" value="1"/>
</dbReference>
<dbReference type="SUPFAM" id="SSF55326">
    <property type="entry name" value="PurM N-terminal domain-like"/>
    <property type="match status" value="1"/>
</dbReference>
<reference evidence="4" key="2">
    <citation type="submission" date="2023-07" db="EMBL/GenBank/DDBJ databases">
        <authorList>
            <person name="Sun H."/>
        </authorList>
    </citation>
    <scope>NUCLEOTIDE SEQUENCE</scope>
    <source>
        <strain evidence="4">05753</strain>
    </source>
</reference>
<dbReference type="Gene3D" id="3.30.1330.10">
    <property type="entry name" value="PurM-like, N-terminal domain"/>
    <property type="match status" value="1"/>
</dbReference>
<dbReference type="Gene3D" id="3.90.650.10">
    <property type="entry name" value="PurM-like C-terminal domain"/>
    <property type="match status" value="1"/>
</dbReference>
<evidence type="ECO:0000313" key="5">
    <source>
        <dbReference type="Proteomes" id="UP001169006"/>
    </source>
</evidence>
<dbReference type="InterPro" id="IPR006283">
    <property type="entry name" value="ThiL-like"/>
</dbReference>